<feature type="signal peptide" evidence="2">
    <location>
        <begin position="1"/>
        <end position="23"/>
    </location>
</feature>
<name>A0ABQ8HNK3_9ROSI</name>
<feature type="region of interest" description="Disordered" evidence="1">
    <location>
        <begin position="208"/>
        <end position="230"/>
    </location>
</feature>
<protein>
    <submittedName>
        <fullName evidence="3">Uncharacterized protein</fullName>
    </submittedName>
</protein>
<evidence type="ECO:0000256" key="2">
    <source>
        <dbReference type="SAM" id="SignalP"/>
    </source>
</evidence>
<gene>
    <name evidence="3" type="ORF">JRO89_XS08G0036800</name>
</gene>
<reference evidence="3 4" key="1">
    <citation type="submission" date="2021-02" db="EMBL/GenBank/DDBJ databases">
        <title>Plant Genome Project.</title>
        <authorList>
            <person name="Zhang R.-G."/>
        </authorList>
    </citation>
    <scope>NUCLEOTIDE SEQUENCE [LARGE SCALE GENOMIC DNA]</scope>
    <source>
        <tissue evidence="3">Leaves</tissue>
    </source>
</reference>
<feature type="compositionally biased region" description="Basic and acidic residues" evidence="1">
    <location>
        <begin position="220"/>
        <end position="230"/>
    </location>
</feature>
<feature type="compositionally biased region" description="Basic and acidic residues" evidence="1">
    <location>
        <begin position="154"/>
        <end position="182"/>
    </location>
</feature>
<comment type="caution">
    <text evidence="3">The sequence shown here is derived from an EMBL/GenBank/DDBJ whole genome shotgun (WGS) entry which is preliminary data.</text>
</comment>
<sequence length="230" mass="25265">MSATAKYFATMLVYLASFGGAANQNLVSEDQRLKDDQAGDASSLLALEEPHGWDDFSKMQFSIVDFYVQIHNVPILCMTHDIGIMLGSQIGTVKEIDIGATGDCVGKFICVRVSVDITCPLKRGLRIKLEDSMDFVLIPPKGLVLQPVRFMEAPAKENSTEGDHRWNSGKADGRDNPNERGTAHPTGQVMEGTKFFTKGKEKLVDLCHGESISSKGGETPQKRDMTLQNR</sequence>
<dbReference type="EMBL" id="JAFEMO010000008">
    <property type="protein sequence ID" value="KAH7565906.1"/>
    <property type="molecule type" value="Genomic_DNA"/>
</dbReference>
<keyword evidence="2" id="KW-0732">Signal</keyword>
<dbReference type="Proteomes" id="UP000827721">
    <property type="component" value="Unassembled WGS sequence"/>
</dbReference>
<feature type="chain" id="PRO_5045359839" evidence="2">
    <location>
        <begin position="24"/>
        <end position="230"/>
    </location>
</feature>
<proteinExistence type="predicted"/>
<evidence type="ECO:0000313" key="4">
    <source>
        <dbReference type="Proteomes" id="UP000827721"/>
    </source>
</evidence>
<evidence type="ECO:0000313" key="3">
    <source>
        <dbReference type="EMBL" id="KAH7565906.1"/>
    </source>
</evidence>
<organism evidence="3 4">
    <name type="scientific">Xanthoceras sorbifolium</name>
    <dbReference type="NCBI Taxonomy" id="99658"/>
    <lineage>
        <taxon>Eukaryota</taxon>
        <taxon>Viridiplantae</taxon>
        <taxon>Streptophyta</taxon>
        <taxon>Embryophyta</taxon>
        <taxon>Tracheophyta</taxon>
        <taxon>Spermatophyta</taxon>
        <taxon>Magnoliopsida</taxon>
        <taxon>eudicotyledons</taxon>
        <taxon>Gunneridae</taxon>
        <taxon>Pentapetalae</taxon>
        <taxon>rosids</taxon>
        <taxon>malvids</taxon>
        <taxon>Sapindales</taxon>
        <taxon>Sapindaceae</taxon>
        <taxon>Xanthoceroideae</taxon>
        <taxon>Xanthoceras</taxon>
    </lineage>
</organism>
<accession>A0ABQ8HNK3</accession>
<feature type="region of interest" description="Disordered" evidence="1">
    <location>
        <begin position="154"/>
        <end position="192"/>
    </location>
</feature>
<evidence type="ECO:0000256" key="1">
    <source>
        <dbReference type="SAM" id="MobiDB-lite"/>
    </source>
</evidence>
<keyword evidence="4" id="KW-1185">Reference proteome</keyword>